<feature type="transmembrane region" description="Helical" evidence="1">
    <location>
        <begin position="6"/>
        <end position="28"/>
    </location>
</feature>
<dbReference type="InterPro" id="IPR008984">
    <property type="entry name" value="SMAD_FHA_dom_sf"/>
</dbReference>
<evidence type="ECO:0000256" key="1">
    <source>
        <dbReference type="SAM" id="Phobius"/>
    </source>
</evidence>
<dbReference type="Gene3D" id="2.60.200.20">
    <property type="match status" value="1"/>
</dbReference>
<sequence>MSELTLFIFRIAFLILLWVFVFFVVYAVRSDLFGQRAKKMTAPSLAPASSAFLTQAHAAISDPAVPRAAQGSRLWLVITAGTKAGERIPLGDQALTIGRSSDSSLVIRDDYTSTRHAVIEMRNGEWHISDLDSTNGTIVNGKRISGSVPLALNVPITIGQTVCEVQGDA</sequence>
<dbReference type="Pfam" id="PF00498">
    <property type="entry name" value="FHA"/>
    <property type="match status" value="1"/>
</dbReference>
<dbReference type="AlphaFoldDB" id="A0A6J7F856"/>
<dbReference type="PANTHER" id="PTHR23308">
    <property type="entry name" value="NUCLEAR INHIBITOR OF PROTEIN PHOSPHATASE-1"/>
    <property type="match status" value="1"/>
</dbReference>
<dbReference type="InterPro" id="IPR050923">
    <property type="entry name" value="Cell_Proc_Reg/RNA_Proc"/>
</dbReference>
<gene>
    <name evidence="3" type="ORF">UFOPK3516_00139</name>
</gene>
<accession>A0A6J7F856</accession>
<feature type="domain" description="FHA" evidence="2">
    <location>
        <begin position="95"/>
        <end position="144"/>
    </location>
</feature>
<dbReference type="EMBL" id="CAFBMB010000004">
    <property type="protein sequence ID" value="CAB4888369.1"/>
    <property type="molecule type" value="Genomic_DNA"/>
</dbReference>
<evidence type="ECO:0000259" key="2">
    <source>
        <dbReference type="PROSITE" id="PS50006"/>
    </source>
</evidence>
<dbReference type="SMART" id="SM00240">
    <property type="entry name" value="FHA"/>
    <property type="match status" value="1"/>
</dbReference>
<keyword evidence="1" id="KW-1133">Transmembrane helix</keyword>
<protein>
    <submittedName>
        <fullName evidence="3">Unannotated protein</fullName>
    </submittedName>
</protein>
<dbReference type="PROSITE" id="PS50006">
    <property type="entry name" value="FHA_DOMAIN"/>
    <property type="match status" value="1"/>
</dbReference>
<keyword evidence="1" id="KW-0812">Transmembrane</keyword>
<proteinExistence type="predicted"/>
<organism evidence="3">
    <name type="scientific">freshwater metagenome</name>
    <dbReference type="NCBI Taxonomy" id="449393"/>
    <lineage>
        <taxon>unclassified sequences</taxon>
        <taxon>metagenomes</taxon>
        <taxon>ecological metagenomes</taxon>
    </lineage>
</organism>
<dbReference type="SUPFAM" id="SSF49879">
    <property type="entry name" value="SMAD/FHA domain"/>
    <property type="match status" value="1"/>
</dbReference>
<reference evidence="3" key="1">
    <citation type="submission" date="2020-05" db="EMBL/GenBank/DDBJ databases">
        <authorList>
            <person name="Chiriac C."/>
            <person name="Salcher M."/>
            <person name="Ghai R."/>
            <person name="Kavagutti S V."/>
        </authorList>
    </citation>
    <scope>NUCLEOTIDE SEQUENCE</scope>
</reference>
<dbReference type="InterPro" id="IPR000253">
    <property type="entry name" value="FHA_dom"/>
</dbReference>
<keyword evidence="1" id="KW-0472">Membrane</keyword>
<evidence type="ECO:0000313" key="3">
    <source>
        <dbReference type="EMBL" id="CAB4888369.1"/>
    </source>
</evidence>
<name>A0A6J7F856_9ZZZZ</name>